<feature type="transmembrane region" description="Helical" evidence="5">
    <location>
        <begin position="68"/>
        <end position="84"/>
    </location>
</feature>
<accession>A0A3T1CLF3</accession>
<dbReference type="EMBL" id="AP019389">
    <property type="protein sequence ID" value="BBI21760.1"/>
    <property type="molecule type" value="Genomic_DNA"/>
</dbReference>
<keyword evidence="2 5" id="KW-0812">Transmembrane</keyword>
<dbReference type="Gene3D" id="3.30.750.24">
    <property type="entry name" value="STAS domain"/>
    <property type="match status" value="1"/>
</dbReference>
<feature type="transmembrane region" description="Helical" evidence="5">
    <location>
        <begin position="382"/>
        <end position="399"/>
    </location>
</feature>
<dbReference type="CDD" id="cd07042">
    <property type="entry name" value="STAS_SulP_like_sulfate_transporter"/>
    <property type="match status" value="1"/>
</dbReference>
<dbReference type="Pfam" id="PF00916">
    <property type="entry name" value="Sulfate_transp"/>
    <property type="match status" value="1"/>
</dbReference>
<evidence type="ECO:0000256" key="3">
    <source>
        <dbReference type="ARBA" id="ARBA00022989"/>
    </source>
</evidence>
<name>A0A3T1CLF3_9SPHN</name>
<organism evidence="7 8">
    <name type="scientific">Qipengyuania flava</name>
    <dbReference type="NCBI Taxonomy" id="192812"/>
    <lineage>
        <taxon>Bacteria</taxon>
        <taxon>Pseudomonadati</taxon>
        <taxon>Pseudomonadota</taxon>
        <taxon>Alphaproteobacteria</taxon>
        <taxon>Sphingomonadales</taxon>
        <taxon>Erythrobacteraceae</taxon>
        <taxon>Qipengyuania</taxon>
    </lineage>
</organism>
<evidence type="ECO:0000256" key="2">
    <source>
        <dbReference type="ARBA" id="ARBA00022692"/>
    </source>
</evidence>
<dbReference type="InterPro" id="IPR011547">
    <property type="entry name" value="SLC26A/SulP_dom"/>
</dbReference>
<gene>
    <name evidence="7" type="ORF">EKJ_26070</name>
</gene>
<feature type="transmembrane region" description="Helical" evidence="5">
    <location>
        <begin position="116"/>
        <end position="138"/>
    </location>
</feature>
<dbReference type="GO" id="GO:0016020">
    <property type="term" value="C:membrane"/>
    <property type="evidence" value="ECO:0007669"/>
    <property type="project" value="UniProtKB-SubCell"/>
</dbReference>
<feature type="transmembrane region" description="Helical" evidence="5">
    <location>
        <begin position="357"/>
        <end position="375"/>
    </location>
</feature>
<keyword evidence="3 5" id="KW-1133">Transmembrane helix</keyword>
<dbReference type="GO" id="GO:0055085">
    <property type="term" value="P:transmembrane transport"/>
    <property type="evidence" value="ECO:0007669"/>
    <property type="project" value="InterPro"/>
</dbReference>
<dbReference type="SUPFAM" id="SSF52091">
    <property type="entry name" value="SpoIIaa-like"/>
    <property type="match status" value="1"/>
</dbReference>
<reference evidence="7 8" key="1">
    <citation type="submission" date="2019-01" db="EMBL/GenBank/DDBJ databases">
        <title>Complete genome sequence of Erythrobacter flavus KJ5.</title>
        <authorList>
            <person name="Kanesaki Y."/>
            <person name="Brotosudarmo T."/>
            <person name="Moriuchi R."/>
            <person name="Awai K."/>
        </authorList>
    </citation>
    <scope>NUCLEOTIDE SEQUENCE [LARGE SCALE GENOMIC DNA]</scope>
    <source>
        <strain evidence="7 8">KJ5</strain>
    </source>
</reference>
<sequence length="602" mass="63008">MADSPGPGTAGTSSRGSHALARYLPILGWARSYDRHVLTSDLVAAIIVTIMLIPQSLAYALLAGLPPVVGLYASILPLVAYAIFGTSRTLAVGPVAVVSLMTASAAGAVAAQGTELYLEAAITLAALSGIMLAVLGFLRLGFLANLLSHPVISGFITASGILIATSQIRHILGVEARGDTWPAMLRSLANAVDTINPWTLVIGLPATAFLFWVRKGLKPALVSLGLPTRAADIVAKAGPVIAVAVTILAALSFDLGARGVDLVGAIPQGLPPFALPSTDPDLIARLWVPALLISVIGFVESVSVAQTLAAKRRQRIAPDQELIGLGAANIASAVSGGYPVTGGFARSVVNFEAGAETPAAGAYTALGIALAGLFLTPLLFHLPIATLAATIIVAVLALVDLKTPGQLWRYSKGDFAAHVATIAITLAAGVELGVIAGVVVGLLLYLWRASRPHAAIVGRVPETEHFRNVERHRVFTVPHVLSIRIDESLTYLNARWLEEYVLEEVADRPAVRHVILMCSAVNEIDASGLESLEAINHRLIDAGIGLHLSEVKGPVMDRLQRTHFTAELNGRVYLSQNRAFGDLAKNGGPPEAVPADMARGMI</sequence>
<feature type="domain" description="STAS" evidence="6">
    <location>
        <begin position="470"/>
        <end position="583"/>
    </location>
</feature>
<evidence type="ECO:0000259" key="6">
    <source>
        <dbReference type="PROSITE" id="PS50801"/>
    </source>
</evidence>
<feature type="transmembrane region" description="Helical" evidence="5">
    <location>
        <begin position="322"/>
        <end position="345"/>
    </location>
</feature>
<dbReference type="InterPro" id="IPR002645">
    <property type="entry name" value="STAS_dom"/>
</dbReference>
<comment type="subcellular location">
    <subcellularLocation>
        <location evidence="1">Membrane</location>
        <topology evidence="1">Multi-pass membrane protein</topology>
    </subcellularLocation>
</comment>
<dbReference type="Proteomes" id="UP000290057">
    <property type="component" value="Chromosome"/>
</dbReference>
<keyword evidence="4 5" id="KW-0472">Membrane</keyword>
<dbReference type="NCBIfam" id="TIGR00815">
    <property type="entry name" value="sulP"/>
    <property type="match status" value="1"/>
</dbReference>
<evidence type="ECO:0000313" key="8">
    <source>
        <dbReference type="Proteomes" id="UP000290057"/>
    </source>
</evidence>
<dbReference type="InterPro" id="IPR036513">
    <property type="entry name" value="STAS_dom_sf"/>
</dbReference>
<dbReference type="Pfam" id="PF01740">
    <property type="entry name" value="STAS"/>
    <property type="match status" value="1"/>
</dbReference>
<feature type="transmembrane region" description="Helical" evidence="5">
    <location>
        <begin position="419"/>
        <end position="447"/>
    </location>
</feature>
<feature type="transmembrane region" description="Helical" evidence="5">
    <location>
        <begin position="42"/>
        <end position="62"/>
    </location>
</feature>
<evidence type="ECO:0000313" key="7">
    <source>
        <dbReference type="EMBL" id="BBI21760.1"/>
    </source>
</evidence>
<dbReference type="InterPro" id="IPR001902">
    <property type="entry name" value="SLC26A/SulP_fam"/>
</dbReference>
<proteinExistence type="predicted"/>
<dbReference type="AlphaFoldDB" id="A0A3T1CLF3"/>
<feature type="transmembrane region" description="Helical" evidence="5">
    <location>
        <begin position="91"/>
        <end position="110"/>
    </location>
</feature>
<evidence type="ECO:0000256" key="5">
    <source>
        <dbReference type="SAM" id="Phobius"/>
    </source>
</evidence>
<protein>
    <submittedName>
        <fullName evidence="7">Sodium-independent anion transporter</fullName>
    </submittedName>
</protein>
<feature type="transmembrane region" description="Helical" evidence="5">
    <location>
        <begin position="286"/>
        <end position="310"/>
    </location>
</feature>
<feature type="transmembrane region" description="Helical" evidence="5">
    <location>
        <begin position="150"/>
        <end position="172"/>
    </location>
</feature>
<keyword evidence="8" id="KW-1185">Reference proteome</keyword>
<dbReference type="PROSITE" id="PS50801">
    <property type="entry name" value="STAS"/>
    <property type="match status" value="1"/>
</dbReference>
<dbReference type="RefSeq" id="WP_130587147.1">
    <property type="nucleotide sequence ID" value="NZ_AP019389.1"/>
</dbReference>
<feature type="transmembrane region" description="Helical" evidence="5">
    <location>
        <begin position="233"/>
        <end position="253"/>
    </location>
</feature>
<dbReference type="PANTHER" id="PTHR11814">
    <property type="entry name" value="SULFATE TRANSPORTER"/>
    <property type="match status" value="1"/>
</dbReference>
<feature type="transmembrane region" description="Helical" evidence="5">
    <location>
        <begin position="195"/>
        <end position="213"/>
    </location>
</feature>
<evidence type="ECO:0000256" key="1">
    <source>
        <dbReference type="ARBA" id="ARBA00004141"/>
    </source>
</evidence>
<evidence type="ECO:0000256" key="4">
    <source>
        <dbReference type="ARBA" id="ARBA00023136"/>
    </source>
</evidence>